<keyword evidence="2" id="KW-1185">Reference proteome</keyword>
<name>A0A1N7QRQ8_9FLAO</name>
<evidence type="ECO:0000313" key="1">
    <source>
        <dbReference type="EMBL" id="SIT25488.1"/>
    </source>
</evidence>
<protein>
    <submittedName>
        <fullName evidence="1">Uncharacterized protein</fullName>
    </submittedName>
</protein>
<dbReference type="RefSeq" id="WP_076554104.1">
    <property type="nucleotide sequence ID" value="NZ_FTOL01000015.1"/>
</dbReference>
<accession>A0A1N7QRQ8</accession>
<dbReference type="STRING" id="373668.SAMN05421786_11514"/>
<organism evidence="1 2">
    <name type="scientific">Chryseobacterium ureilyticum</name>
    <dbReference type="NCBI Taxonomy" id="373668"/>
    <lineage>
        <taxon>Bacteria</taxon>
        <taxon>Pseudomonadati</taxon>
        <taxon>Bacteroidota</taxon>
        <taxon>Flavobacteriia</taxon>
        <taxon>Flavobacteriales</taxon>
        <taxon>Weeksellaceae</taxon>
        <taxon>Chryseobacterium group</taxon>
        <taxon>Chryseobacterium</taxon>
    </lineage>
</organism>
<gene>
    <name evidence="1" type="ORF">SAMN05421786_11514</name>
</gene>
<evidence type="ECO:0000313" key="2">
    <source>
        <dbReference type="Proteomes" id="UP000186744"/>
    </source>
</evidence>
<reference evidence="2" key="1">
    <citation type="submission" date="2017-01" db="EMBL/GenBank/DDBJ databases">
        <authorList>
            <person name="Varghese N."/>
            <person name="Submissions S."/>
        </authorList>
    </citation>
    <scope>NUCLEOTIDE SEQUENCE [LARGE SCALE GENOMIC DNA]</scope>
    <source>
        <strain evidence="2">DSM 18017</strain>
    </source>
</reference>
<proteinExistence type="predicted"/>
<dbReference type="EMBL" id="FTOL01000015">
    <property type="protein sequence ID" value="SIT25488.1"/>
    <property type="molecule type" value="Genomic_DNA"/>
</dbReference>
<dbReference type="AlphaFoldDB" id="A0A1N7QRQ8"/>
<sequence length="95" mass="11336">MKSPMEGIGLVKLDLTKFEFQQKTDVISIGVYPIMDKEFKEIKAMKAFNLVITIEITLWLGDFKFEKTRHQIKRKIEGDEYELLIYFFKEKEILK</sequence>
<dbReference type="Proteomes" id="UP000186744">
    <property type="component" value="Unassembled WGS sequence"/>
</dbReference>